<sequence>MSAADLKRFAVTTAIVALGTLALQVWLIDSWQIGLHTLRRATLAVTATTLFWATYAKWGWKWRLLRLIFERPRIAGTWTGHLESNWVPQNQEGTTTIPIIFVIRQTLLTVTIQSYTQGMEGSSQVANLITQIDSGSVLVSYVYMLRREFTPGSGHQQGAGELRLYGKDELRGAYWTNDGNRGRITLRHIDKKHCTSIKEAQGLLPLSKWATFS</sequence>
<organism evidence="3 4">
    <name type="scientific">Actinokineospora diospyrosa</name>
    <dbReference type="NCBI Taxonomy" id="103728"/>
    <lineage>
        <taxon>Bacteria</taxon>
        <taxon>Bacillati</taxon>
        <taxon>Actinomycetota</taxon>
        <taxon>Actinomycetes</taxon>
        <taxon>Pseudonocardiales</taxon>
        <taxon>Pseudonocardiaceae</taxon>
        <taxon>Actinokineospora</taxon>
    </lineage>
</organism>
<evidence type="ECO:0000313" key="4">
    <source>
        <dbReference type="Proteomes" id="UP001205185"/>
    </source>
</evidence>
<keyword evidence="1" id="KW-0472">Membrane</keyword>
<feature type="transmembrane region" description="Helical" evidence="1">
    <location>
        <begin position="9"/>
        <end position="28"/>
    </location>
</feature>
<keyword evidence="1" id="KW-0812">Transmembrane</keyword>
<proteinExistence type="predicted"/>
<accession>A0ABT1IDH4</accession>
<feature type="domain" description="CD-NTase-associated protein 15" evidence="2">
    <location>
        <begin position="70"/>
        <end position="186"/>
    </location>
</feature>
<reference evidence="3 4" key="1">
    <citation type="submission" date="2022-06" db="EMBL/GenBank/DDBJ databases">
        <title>Genomic Encyclopedia of Archaeal and Bacterial Type Strains, Phase II (KMG-II): from individual species to whole genera.</title>
        <authorList>
            <person name="Goeker M."/>
        </authorList>
    </citation>
    <scope>NUCLEOTIDE SEQUENCE [LARGE SCALE GENOMIC DNA]</scope>
    <source>
        <strain evidence="3 4">DSM 44255</strain>
    </source>
</reference>
<keyword evidence="4" id="KW-1185">Reference proteome</keyword>
<evidence type="ECO:0000259" key="2">
    <source>
        <dbReference type="Pfam" id="PF18153"/>
    </source>
</evidence>
<evidence type="ECO:0000256" key="1">
    <source>
        <dbReference type="SAM" id="Phobius"/>
    </source>
</evidence>
<dbReference type="Pfam" id="PF18153">
    <property type="entry name" value="Cap15_CD_rec"/>
    <property type="match status" value="1"/>
</dbReference>
<protein>
    <recommendedName>
        <fullName evidence="2">CD-NTase-associated protein 15 domain-containing protein</fullName>
    </recommendedName>
</protein>
<feature type="transmembrane region" description="Helical" evidence="1">
    <location>
        <begin position="40"/>
        <end position="58"/>
    </location>
</feature>
<gene>
    <name evidence="3" type="ORF">LV75_003169</name>
</gene>
<comment type="caution">
    <text evidence="3">The sequence shown here is derived from an EMBL/GenBank/DDBJ whole genome shotgun (WGS) entry which is preliminary data.</text>
</comment>
<evidence type="ECO:0000313" key="3">
    <source>
        <dbReference type="EMBL" id="MCP2270668.1"/>
    </source>
</evidence>
<dbReference type="Proteomes" id="UP001205185">
    <property type="component" value="Unassembled WGS sequence"/>
</dbReference>
<name>A0ABT1IDH4_9PSEU</name>
<keyword evidence="1" id="KW-1133">Transmembrane helix</keyword>
<dbReference type="InterPro" id="IPR041208">
    <property type="entry name" value="Cap15"/>
</dbReference>
<dbReference type="EMBL" id="JAMTCO010000007">
    <property type="protein sequence ID" value="MCP2270668.1"/>
    <property type="molecule type" value="Genomic_DNA"/>
</dbReference>
<dbReference type="RefSeq" id="WP_253887622.1">
    <property type="nucleotide sequence ID" value="NZ_BAAAVB010000009.1"/>
</dbReference>